<keyword evidence="4" id="KW-1003">Cell membrane</keyword>
<dbReference type="InterPro" id="IPR013525">
    <property type="entry name" value="ABC2_TM"/>
</dbReference>
<keyword evidence="3" id="KW-0813">Transport</keyword>
<proteinExistence type="inferred from homology"/>
<sequence length="374" mass="40478">MTRHNGYLSFTRLRAQFVKEVLSILRDPRSRMVVFMPPLLQLLVFAFAATLEVRNVDIAVHNQDAGRWSHELIARLDRADFITQVYRVTDGQELGRLIDQGKVIAALDIQPDFSRAIAAGDSGRIQLLIDGRRSNSGQITASYLSAIAAEVGAEANPGTGPATPVAVRNWFNPNLTYRWFIVPGLSGILAFFSALLITSLSIARERELGTFDQLLVSPTSTPEIILSKSLPALVIGTMLGLLMMAAAAGPFRIPFNGSFALLFVSLVLFILSVVGIGLMISAISATQQQAILGAFAIGVPSVLMSGFATPVENMPMLLQWLAQAIPLTHFLVIVEGSFLKAMAPGDIFASLWPLAMIALVSLTMATIFVRGRLQ</sequence>
<feature type="transmembrane region" description="Helical" evidence="8">
    <location>
        <begin position="259"/>
        <end position="283"/>
    </location>
</feature>
<evidence type="ECO:0000256" key="5">
    <source>
        <dbReference type="ARBA" id="ARBA00022692"/>
    </source>
</evidence>
<feature type="transmembrane region" description="Helical" evidence="8">
    <location>
        <begin position="290"/>
        <end position="308"/>
    </location>
</feature>
<dbReference type="RefSeq" id="WP_020819437.1">
    <property type="nucleotide sequence ID" value="NZ_FUYM01000016.1"/>
</dbReference>
<evidence type="ECO:0000313" key="10">
    <source>
        <dbReference type="EMBL" id="SKC09104.1"/>
    </source>
</evidence>
<dbReference type="GO" id="GO:0140359">
    <property type="term" value="F:ABC-type transporter activity"/>
    <property type="evidence" value="ECO:0007669"/>
    <property type="project" value="InterPro"/>
</dbReference>
<feature type="transmembrane region" description="Helical" evidence="8">
    <location>
        <begin position="230"/>
        <end position="253"/>
    </location>
</feature>
<evidence type="ECO:0000256" key="2">
    <source>
        <dbReference type="ARBA" id="ARBA00007783"/>
    </source>
</evidence>
<evidence type="ECO:0000256" key="8">
    <source>
        <dbReference type="SAM" id="Phobius"/>
    </source>
</evidence>
<evidence type="ECO:0000259" key="9">
    <source>
        <dbReference type="PROSITE" id="PS51012"/>
    </source>
</evidence>
<dbReference type="STRING" id="439228.SAMN06295920_11622"/>
<gene>
    <name evidence="10" type="ORF">SAMN06295920_11622</name>
</gene>
<dbReference type="OrthoDB" id="9784671at2"/>
<feature type="transmembrane region" description="Helical" evidence="8">
    <location>
        <begin position="177"/>
        <end position="197"/>
    </location>
</feature>
<dbReference type="PROSITE" id="PS51012">
    <property type="entry name" value="ABC_TM2"/>
    <property type="match status" value="1"/>
</dbReference>
<evidence type="ECO:0000256" key="7">
    <source>
        <dbReference type="ARBA" id="ARBA00023136"/>
    </source>
</evidence>
<dbReference type="AlphaFoldDB" id="A0A1T5GKV4"/>
<keyword evidence="11" id="KW-1185">Reference proteome</keyword>
<organism evidence="10 11">
    <name type="scientific">Rhizorhabdus histidinilytica</name>
    <dbReference type="NCBI Taxonomy" id="439228"/>
    <lineage>
        <taxon>Bacteria</taxon>
        <taxon>Pseudomonadati</taxon>
        <taxon>Pseudomonadota</taxon>
        <taxon>Alphaproteobacteria</taxon>
        <taxon>Sphingomonadales</taxon>
        <taxon>Sphingomonadaceae</taxon>
        <taxon>Rhizorhabdus</taxon>
    </lineage>
</organism>
<reference evidence="11" key="1">
    <citation type="submission" date="2017-02" db="EMBL/GenBank/DDBJ databases">
        <authorList>
            <person name="Varghese N."/>
            <person name="Submissions S."/>
        </authorList>
    </citation>
    <scope>NUCLEOTIDE SEQUENCE [LARGE SCALE GENOMIC DNA]</scope>
    <source>
        <strain evidence="11">UM2</strain>
    </source>
</reference>
<evidence type="ECO:0000256" key="6">
    <source>
        <dbReference type="ARBA" id="ARBA00022989"/>
    </source>
</evidence>
<dbReference type="EMBL" id="FUYM01000016">
    <property type="protein sequence ID" value="SKC09104.1"/>
    <property type="molecule type" value="Genomic_DNA"/>
</dbReference>
<dbReference type="InterPro" id="IPR047817">
    <property type="entry name" value="ABC2_TM_bact-type"/>
</dbReference>
<accession>A0A1T5GKV4</accession>
<dbReference type="PANTHER" id="PTHR30294:SF44">
    <property type="entry name" value="MULTIDRUG ABC TRANSPORTER PERMEASE YBHR-RELATED"/>
    <property type="match status" value="1"/>
</dbReference>
<keyword evidence="6 8" id="KW-1133">Transmembrane helix</keyword>
<evidence type="ECO:0000313" key="11">
    <source>
        <dbReference type="Proteomes" id="UP000189818"/>
    </source>
</evidence>
<dbReference type="Pfam" id="PF12698">
    <property type="entry name" value="ABC2_membrane_3"/>
    <property type="match status" value="1"/>
</dbReference>
<dbReference type="InterPro" id="IPR051449">
    <property type="entry name" value="ABC-2_transporter_component"/>
</dbReference>
<dbReference type="GO" id="GO:0005886">
    <property type="term" value="C:plasma membrane"/>
    <property type="evidence" value="ECO:0007669"/>
    <property type="project" value="UniProtKB-SubCell"/>
</dbReference>
<feature type="transmembrane region" description="Helical" evidence="8">
    <location>
        <begin position="351"/>
        <end position="369"/>
    </location>
</feature>
<keyword evidence="5 8" id="KW-0812">Transmembrane</keyword>
<dbReference type="PANTHER" id="PTHR30294">
    <property type="entry name" value="MEMBRANE COMPONENT OF ABC TRANSPORTER YHHJ-RELATED"/>
    <property type="match status" value="1"/>
</dbReference>
<evidence type="ECO:0000256" key="4">
    <source>
        <dbReference type="ARBA" id="ARBA00022475"/>
    </source>
</evidence>
<comment type="similarity">
    <text evidence="2">Belongs to the ABC-2 integral membrane protein family.</text>
</comment>
<comment type="subcellular location">
    <subcellularLocation>
        <location evidence="1">Cell membrane</location>
        <topology evidence="1">Multi-pass membrane protein</topology>
    </subcellularLocation>
</comment>
<name>A0A1T5GKV4_9SPHN</name>
<dbReference type="Gene3D" id="3.40.1710.10">
    <property type="entry name" value="abc type-2 transporter like domain"/>
    <property type="match status" value="1"/>
</dbReference>
<dbReference type="Proteomes" id="UP000189818">
    <property type="component" value="Unassembled WGS sequence"/>
</dbReference>
<evidence type="ECO:0000256" key="1">
    <source>
        <dbReference type="ARBA" id="ARBA00004651"/>
    </source>
</evidence>
<keyword evidence="7 8" id="KW-0472">Membrane</keyword>
<evidence type="ECO:0000256" key="3">
    <source>
        <dbReference type="ARBA" id="ARBA00022448"/>
    </source>
</evidence>
<feature type="domain" description="ABC transmembrane type-2" evidence="9">
    <location>
        <begin position="137"/>
        <end position="372"/>
    </location>
</feature>
<protein>
    <submittedName>
        <fullName evidence="10">ABC-2 type transport system permease protein</fullName>
    </submittedName>
</protein>